<accession>A0A5M9GQM6</accession>
<comment type="caution">
    <text evidence="2">The sequence shown here is derived from an EMBL/GenBank/DDBJ whole genome shotgun (WGS) entry which is preliminary data.</text>
</comment>
<keyword evidence="1" id="KW-0812">Transmembrane</keyword>
<dbReference type="RefSeq" id="WP_141814576.1">
    <property type="nucleotide sequence ID" value="NZ_VFPL01000001.1"/>
</dbReference>
<keyword evidence="1" id="KW-1133">Transmembrane helix</keyword>
<gene>
    <name evidence="2" type="ORF">F1649_20675</name>
</gene>
<evidence type="ECO:0000313" key="2">
    <source>
        <dbReference type="EMBL" id="KAA8476017.1"/>
    </source>
</evidence>
<reference evidence="2 3" key="1">
    <citation type="submission" date="2019-09" db="EMBL/GenBank/DDBJ databases">
        <title>Pararcticibacter amylolyticus gen. nov., sp. nov., isolated from a rottenly hemp rope, and reclassification of Pedobacter tournemirensis as Pararcticibacter tournemirensis comb. nov.</title>
        <authorList>
            <person name="Cai Y."/>
        </authorList>
    </citation>
    <scope>NUCLEOTIDE SEQUENCE [LARGE SCALE GENOMIC DNA]</scope>
    <source>
        <strain evidence="2 3">TF5-37.2-LB10</strain>
    </source>
</reference>
<dbReference type="EMBL" id="VWNE01000047">
    <property type="protein sequence ID" value="KAA8476017.1"/>
    <property type="molecule type" value="Genomic_DNA"/>
</dbReference>
<proteinExistence type="predicted"/>
<keyword evidence="1" id="KW-0472">Membrane</keyword>
<organism evidence="2 3">
    <name type="scientific">Arcticibacter tournemirensis</name>
    <dbReference type="NCBI Taxonomy" id="699437"/>
    <lineage>
        <taxon>Bacteria</taxon>
        <taxon>Pseudomonadati</taxon>
        <taxon>Bacteroidota</taxon>
        <taxon>Sphingobacteriia</taxon>
        <taxon>Sphingobacteriales</taxon>
        <taxon>Sphingobacteriaceae</taxon>
        <taxon>Arcticibacter</taxon>
    </lineage>
</organism>
<dbReference type="Proteomes" id="UP000322918">
    <property type="component" value="Unassembled WGS sequence"/>
</dbReference>
<protein>
    <submittedName>
        <fullName evidence="2">Uncharacterized protein</fullName>
    </submittedName>
</protein>
<feature type="transmembrane region" description="Helical" evidence="1">
    <location>
        <begin position="26"/>
        <end position="45"/>
    </location>
</feature>
<evidence type="ECO:0000313" key="3">
    <source>
        <dbReference type="Proteomes" id="UP000322918"/>
    </source>
</evidence>
<sequence length="64" mass="6993">MASQKDGFADCSVLPCHLPGLIPFPFGFPLSPLGLSAFFFPVFLLEKIMRSEAEQTTTGNEKSE</sequence>
<name>A0A5M9GQM6_9SPHI</name>
<dbReference type="AlphaFoldDB" id="A0A5M9GQM6"/>
<evidence type="ECO:0000256" key="1">
    <source>
        <dbReference type="SAM" id="Phobius"/>
    </source>
</evidence>
<keyword evidence="3" id="KW-1185">Reference proteome</keyword>